<name>A0A074VXS1_AURM1</name>
<dbReference type="STRING" id="1043003.A0A074VXS1"/>
<evidence type="ECO:0000313" key="2">
    <source>
        <dbReference type="EMBL" id="KEQ65323.1"/>
    </source>
</evidence>
<proteinExistence type="predicted"/>
<feature type="signal peptide" evidence="1">
    <location>
        <begin position="1"/>
        <end position="18"/>
    </location>
</feature>
<gene>
    <name evidence="2" type="ORF">M437DRAFT_42326</name>
</gene>
<feature type="chain" id="PRO_5001701961" description="Cell wall protein PhiA" evidence="1">
    <location>
        <begin position="19"/>
        <end position="184"/>
    </location>
</feature>
<dbReference type="GeneID" id="63913922"/>
<dbReference type="Proteomes" id="UP000030672">
    <property type="component" value="Unassembled WGS sequence"/>
</dbReference>
<dbReference type="RefSeq" id="XP_040882346.1">
    <property type="nucleotide sequence ID" value="XM_041020549.1"/>
</dbReference>
<evidence type="ECO:0000313" key="3">
    <source>
        <dbReference type="Proteomes" id="UP000030672"/>
    </source>
</evidence>
<sequence>MKTTTIFTALAAALPAFAAPHARSTGDSFGGLAINSGSPIHLSAINANGNSFWLNKKTSSYCPNTTVTSCPDGKYTYFTGGNDTLSLNVEVPGGQRVYVAQDGSLGFTIPHGSVSGSQNVSYTGFNLRDSGIHLQFKGADWIAVPIGSAYKVFAAAAENAPKNGTGFSFRVGSVDATFGAWEYL</sequence>
<keyword evidence="1" id="KW-0732">Signal</keyword>
<protein>
    <recommendedName>
        <fullName evidence="4">Cell wall protein PhiA</fullName>
    </recommendedName>
</protein>
<evidence type="ECO:0008006" key="4">
    <source>
        <dbReference type="Google" id="ProtNLM"/>
    </source>
</evidence>
<evidence type="ECO:0000256" key="1">
    <source>
        <dbReference type="SAM" id="SignalP"/>
    </source>
</evidence>
<accession>A0A074VXS1</accession>
<dbReference type="HOGENOM" id="CLU_078556_2_0_1"/>
<keyword evidence="3" id="KW-1185">Reference proteome</keyword>
<reference evidence="2 3" key="1">
    <citation type="journal article" date="2014" name="BMC Genomics">
        <title>Genome sequencing of four Aureobasidium pullulans varieties: biotechnological potential, stress tolerance, and description of new species.</title>
        <authorList>
            <person name="Gostin Ar C."/>
            <person name="Ohm R.A."/>
            <person name="Kogej T."/>
            <person name="Sonjak S."/>
            <person name="Turk M."/>
            <person name="Zajc J."/>
            <person name="Zalar P."/>
            <person name="Grube M."/>
            <person name="Sun H."/>
            <person name="Han J."/>
            <person name="Sharma A."/>
            <person name="Chiniquy J."/>
            <person name="Ngan C.Y."/>
            <person name="Lipzen A."/>
            <person name="Barry K."/>
            <person name="Grigoriev I.V."/>
            <person name="Gunde-Cimerman N."/>
        </authorList>
    </citation>
    <scope>NUCLEOTIDE SEQUENCE [LARGE SCALE GENOMIC DNA]</scope>
    <source>
        <strain evidence="2 3">CBS 110374</strain>
    </source>
</reference>
<organism evidence="2 3">
    <name type="scientific">Aureobasidium melanogenum (strain CBS 110374)</name>
    <name type="common">Aureobasidium pullulans var. melanogenum</name>
    <dbReference type="NCBI Taxonomy" id="1043003"/>
    <lineage>
        <taxon>Eukaryota</taxon>
        <taxon>Fungi</taxon>
        <taxon>Dikarya</taxon>
        <taxon>Ascomycota</taxon>
        <taxon>Pezizomycotina</taxon>
        <taxon>Dothideomycetes</taxon>
        <taxon>Dothideomycetidae</taxon>
        <taxon>Dothideales</taxon>
        <taxon>Saccotheciaceae</taxon>
        <taxon>Aureobasidium</taxon>
    </lineage>
</organism>
<dbReference type="PANTHER" id="PTHR42047:SF1">
    <property type="entry name" value="PROTEIN, PUTATIVE (AFU_ORTHOLOGUE AFUA_6G03560)-RELATED"/>
    <property type="match status" value="1"/>
</dbReference>
<dbReference type="InterPro" id="IPR052820">
    <property type="entry name" value="PhiA_domain"/>
</dbReference>
<dbReference type="PANTHER" id="PTHR42047">
    <property type="entry name" value="PROTEIN, PUTATIVE (AFU_ORTHOLOGUE AFUA_6G03560)-RELATED"/>
    <property type="match status" value="1"/>
</dbReference>
<dbReference type="EMBL" id="KL584827">
    <property type="protein sequence ID" value="KEQ65323.1"/>
    <property type="molecule type" value="Genomic_DNA"/>
</dbReference>
<dbReference type="AlphaFoldDB" id="A0A074VXS1"/>